<protein>
    <submittedName>
        <fullName evidence="2">Uncharacterized protein</fullName>
    </submittedName>
</protein>
<evidence type="ECO:0000256" key="1">
    <source>
        <dbReference type="SAM" id="MobiDB-lite"/>
    </source>
</evidence>
<evidence type="ECO:0000313" key="3">
    <source>
        <dbReference type="Proteomes" id="UP000244937"/>
    </source>
</evidence>
<feature type="compositionally biased region" description="Basic and acidic residues" evidence="1">
    <location>
        <begin position="250"/>
        <end position="266"/>
    </location>
</feature>
<dbReference type="OrthoDB" id="9805017at2"/>
<dbReference type="Proteomes" id="UP000244937">
    <property type="component" value="Chromosome"/>
</dbReference>
<dbReference type="Pfam" id="PF17963">
    <property type="entry name" value="Big_9"/>
    <property type="match status" value="3"/>
</dbReference>
<evidence type="ECO:0000313" key="2">
    <source>
        <dbReference type="EMBL" id="AWI24428.1"/>
    </source>
</evidence>
<organism evidence="2 3">
    <name type="scientific">Flavobacterium pallidum</name>
    <dbReference type="NCBI Taxonomy" id="2172098"/>
    <lineage>
        <taxon>Bacteria</taxon>
        <taxon>Pseudomonadati</taxon>
        <taxon>Bacteroidota</taxon>
        <taxon>Flavobacteriia</taxon>
        <taxon>Flavobacteriales</taxon>
        <taxon>Flavobacteriaceae</taxon>
        <taxon>Flavobacterium</taxon>
    </lineage>
</organism>
<gene>
    <name evidence="2" type="ORF">HYN49_00160</name>
</gene>
<sequence>MNIPVLANDTFGPDGPSAFAIAIATPATNGTATVNNNGTPNDPTDDTIDYTPNANFNGSDSFTYTITDSNGDTSTATVNVTIAPDAPGTDVPVASNDTANVTEDQSVNIPVLANDTFGPDGPSIGAITIATPATNGTATVNNNGTPNDPTDDTIDYTPNANFNGSDSFTYTITDSNGDTSTATVNVTIAPDAPGTDVPVASNDTANVTEDQSVNIPVLANDTFGPDGPSIGAITIATPATNGTGYRKQQRNAERPDRRYDRLYPEC</sequence>
<dbReference type="EMBL" id="CP029187">
    <property type="protein sequence ID" value="AWI24428.1"/>
    <property type="molecule type" value="Genomic_DNA"/>
</dbReference>
<dbReference type="AlphaFoldDB" id="A0A2S1SDF0"/>
<proteinExistence type="predicted"/>
<name>A0A2S1SDF0_9FLAO</name>
<keyword evidence="3" id="KW-1185">Reference proteome</keyword>
<reference evidence="2 3" key="1">
    <citation type="submission" date="2018-05" db="EMBL/GenBank/DDBJ databases">
        <title>Genome sequencing of Flavobacterium sp. HYN0049.</title>
        <authorList>
            <person name="Yi H."/>
            <person name="Baek C."/>
        </authorList>
    </citation>
    <scope>NUCLEOTIDE SEQUENCE [LARGE SCALE GENOMIC DNA]</scope>
    <source>
        <strain evidence="2 3">HYN0049</strain>
    </source>
</reference>
<dbReference type="NCBIfam" id="NF012211">
    <property type="entry name" value="tand_rpt_95"/>
    <property type="match status" value="2"/>
</dbReference>
<dbReference type="Gene3D" id="2.60.40.3440">
    <property type="match status" value="2"/>
</dbReference>
<dbReference type="KEGG" id="fpal:HYN49_00160"/>
<dbReference type="RefSeq" id="WP_108902237.1">
    <property type="nucleotide sequence ID" value="NZ_CP029187.1"/>
</dbReference>
<feature type="region of interest" description="Disordered" evidence="1">
    <location>
        <begin position="240"/>
        <end position="266"/>
    </location>
</feature>
<accession>A0A2S1SDF0</accession>